<keyword evidence="2" id="KW-1185">Reference proteome</keyword>
<protein>
    <submittedName>
        <fullName evidence="1">Uncharacterized protein</fullName>
    </submittedName>
</protein>
<reference evidence="1" key="1">
    <citation type="journal article" date="2023" name="Insect Mol. Biol.">
        <title>Genome sequencing provides insights into the evolution of gene families encoding plant cell wall-degrading enzymes in longhorned beetles.</title>
        <authorList>
            <person name="Shin N.R."/>
            <person name="Okamura Y."/>
            <person name="Kirsch R."/>
            <person name="Pauchet Y."/>
        </authorList>
    </citation>
    <scope>NUCLEOTIDE SEQUENCE</scope>
    <source>
        <strain evidence="1">AMC_N1</strain>
    </source>
</reference>
<dbReference type="AlphaFoldDB" id="A0AAV8XDQ6"/>
<proteinExistence type="predicted"/>
<name>A0AAV8XDQ6_9CUCU</name>
<dbReference type="EMBL" id="JAPWTK010000704">
    <property type="protein sequence ID" value="KAJ8936866.1"/>
    <property type="molecule type" value="Genomic_DNA"/>
</dbReference>
<accession>A0AAV8XDQ6</accession>
<gene>
    <name evidence="1" type="ORF">NQ318_009529</name>
</gene>
<evidence type="ECO:0000313" key="2">
    <source>
        <dbReference type="Proteomes" id="UP001162162"/>
    </source>
</evidence>
<evidence type="ECO:0000313" key="1">
    <source>
        <dbReference type="EMBL" id="KAJ8936866.1"/>
    </source>
</evidence>
<organism evidence="1 2">
    <name type="scientific">Aromia moschata</name>
    <dbReference type="NCBI Taxonomy" id="1265417"/>
    <lineage>
        <taxon>Eukaryota</taxon>
        <taxon>Metazoa</taxon>
        <taxon>Ecdysozoa</taxon>
        <taxon>Arthropoda</taxon>
        <taxon>Hexapoda</taxon>
        <taxon>Insecta</taxon>
        <taxon>Pterygota</taxon>
        <taxon>Neoptera</taxon>
        <taxon>Endopterygota</taxon>
        <taxon>Coleoptera</taxon>
        <taxon>Polyphaga</taxon>
        <taxon>Cucujiformia</taxon>
        <taxon>Chrysomeloidea</taxon>
        <taxon>Cerambycidae</taxon>
        <taxon>Cerambycinae</taxon>
        <taxon>Callichromatini</taxon>
        <taxon>Aromia</taxon>
    </lineage>
</organism>
<dbReference type="Proteomes" id="UP001162162">
    <property type="component" value="Unassembled WGS sequence"/>
</dbReference>
<sequence length="100" mass="11259">MLERVLWELLVQKGWAPLCALLCQSCGGKLCINVPDVELTCSDDEDDTTTDWAPLSASITAIETPSYQAHNRSPERQEDENLPPTKWRLGLIVNLATWFE</sequence>
<comment type="caution">
    <text evidence="1">The sequence shown here is derived from an EMBL/GenBank/DDBJ whole genome shotgun (WGS) entry which is preliminary data.</text>
</comment>